<dbReference type="Gene3D" id="3.40.630.30">
    <property type="match status" value="1"/>
</dbReference>
<name>A0A6J6EDT5_9ZZZZ</name>
<dbReference type="InterPro" id="IPR006464">
    <property type="entry name" value="AcTrfase_RimI/Ard1"/>
</dbReference>
<evidence type="ECO:0000313" key="5">
    <source>
        <dbReference type="EMBL" id="CAB4638823.1"/>
    </source>
</evidence>
<dbReference type="SUPFAM" id="SSF55729">
    <property type="entry name" value="Acyl-CoA N-acyltransferases (Nat)"/>
    <property type="match status" value="1"/>
</dbReference>
<evidence type="ECO:0000313" key="4">
    <source>
        <dbReference type="EMBL" id="CAB4574026.1"/>
    </source>
</evidence>
<protein>
    <submittedName>
        <fullName evidence="4">Unannotated protein</fullName>
    </submittedName>
</protein>
<dbReference type="InterPro" id="IPR000182">
    <property type="entry name" value="GNAT_dom"/>
</dbReference>
<keyword evidence="1" id="KW-0808">Transferase</keyword>
<dbReference type="PANTHER" id="PTHR43877">
    <property type="entry name" value="AMINOALKYLPHOSPHONATE N-ACETYLTRANSFERASE-RELATED-RELATED"/>
    <property type="match status" value="1"/>
</dbReference>
<gene>
    <name evidence="4" type="ORF">UFOPK1755_00014</name>
    <name evidence="5" type="ORF">UFOPK2155_00369</name>
</gene>
<keyword evidence="2" id="KW-0012">Acyltransferase</keyword>
<dbReference type="InterPro" id="IPR050832">
    <property type="entry name" value="Bact_Acetyltransf"/>
</dbReference>
<feature type="domain" description="N-acetyltransferase" evidence="3">
    <location>
        <begin position="3"/>
        <end position="152"/>
    </location>
</feature>
<dbReference type="CDD" id="cd04301">
    <property type="entry name" value="NAT_SF"/>
    <property type="match status" value="1"/>
</dbReference>
<evidence type="ECO:0000259" key="3">
    <source>
        <dbReference type="PROSITE" id="PS51186"/>
    </source>
</evidence>
<reference evidence="4" key="1">
    <citation type="submission" date="2020-05" db="EMBL/GenBank/DDBJ databases">
        <authorList>
            <person name="Chiriac C."/>
            <person name="Salcher M."/>
            <person name="Ghai R."/>
            <person name="Kavagutti S V."/>
        </authorList>
    </citation>
    <scope>NUCLEOTIDE SEQUENCE</scope>
</reference>
<proteinExistence type="predicted"/>
<organism evidence="4">
    <name type="scientific">freshwater metagenome</name>
    <dbReference type="NCBI Taxonomy" id="449393"/>
    <lineage>
        <taxon>unclassified sequences</taxon>
        <taxon>metagenomes</taxon>
        <taxon>ecological metagenomes</taxon>
    </lineage>
</organism>
<dbReference type="PROSITE" id="PS51186">
    <property type="entry name" value="GNAT"/>
    <property type="match status" value="1"/>
</dbReference>
<dbReference type="NCBIfam" id="TIGR01575">
    <property type="entry name" value="rimI"/>
    <property type="match status" value="1"/>
</dbReference>
<accession>A0A6J6EDT5</accession>
<dbReference type="Pfam" id="PF00583">
    <property type="entry name" value="Acetyltransf_1"/>
    <property type="match status" value="1"/>
</dbReference>
<dbReference type="InterPro" id="IPR016181">
    <property type="entry name" value="Acyl_CoA_acyltransferase"/>
</dbReference>
<dbReference type="AlphaFoldDB" id="A0A6J6EDT5"/>
<evidence type="ECO:0000256" key="1">
    <source>
        <dbReference type="ARBA" id="ARBA00022679"/>
    </source>
</evidence>
<dbReference type="EMBL" id="CAEZTX010000001">
    <property type="protein sequence ID" value="CAB4574026.1"/>
    <property type="molecule type" value="Genomic_DNA"/>
</dbReference>
<dbReference type="GO" id="GO:0008080">
    <property type="term" value="F:N-acetyltransferase activity"/>
    <property type="evidence" value="ECO:0007669"/>
    <property type="project" value="InterPro"/>
</dbReference>
<dbReference type="EMBL" id="CAEZVX010000030">
    <property type="protein sequence ID" value="CAB4638823.1"/>
    <property type="molecule type" value="Genomic_DNA"/>
</dbReference>
<sequence>MTITYRAMIPLDIPVVAAMEKEIFKDDPWSIGQFKEEISNNGITRHYLVACDGNHQIIGWAGAMCATEGADTDVLTVAVDPDFRLRGIARHMVTSLIDWAYSKKSPTIFLEVEKNNLAAQALYISEGFTVISMRPDYYGAGIDALVMSKVLE</sequence>
<evidence type="ECO:0000256" key="2">
    <source>
        <dbReference type="ARBA" id="ARBA00023315"/>
    </source>
</evidence>